<protein>
    <submittedName>
        <fullName evidence="1">Uncharacterized protein</fullName>
    </submittedName>
</protein>
<gene>
    <name evidence="1" type="ORF">TNCV_4799921</name>
</gene>
<evidence type="ECO:0000313" key="1">
    <source>
        <dbReference type="EMBL" id="GFX94715.1"/>
    </source>
</evidence>
<comment type="caution">
    <text evidence="1">The sequence shown here is derived from an EMBL/GenBank/DDBJ whole genome shotgun (WGS) entry which is preliminary data.</text>
</comment>
<sequence>MLSNSLSSIQPLSKWCRHSDRMTKSIVQFLNCSGHIRAQRHVVSLKICVQIAMGSLCPHCPNCNLTQAAPAHTLACTGSYNSPCSQILLQSFVV</sequence>
<dbReference type="AlphaFoldDB" id="A0A8X6RHH6"/>
<reference evidence="1" key="1">
    <citation type="submission" date="2020-08" db="EMBL/GenBank/DDBJ databases">
        <title>Multicomponent nature underlies the extraordinary mechanical properties of spider dragline silk.</title>
        <authorList>
            <person name="Kono N."/>
            <person name="Nakamura H."/>
            <person name="Mori M."/>
            <person name="Yoshida Y."/>
            <person name="Ohtoshi R."/>
            <person name="Malay A.D."/>
            <person name="Moran D.A.P."/>
            <person name="Tomita M."/>
            <person name="Numata K."/>
            <person name="Arakawa K."/>
        </authorList>
    </citation>
    <scope>NUCLEOTIDE SEQUENCE</scope>
</reference>
<name>A0A8X6RHH6_TRICX</name>
<keyword evidence="2" id="KW-1185">Reference proteome</keyword>
<dbReference type="EMBL" id="BMAU01021179">
    <property type="protein sequence ID" value="GFX94715.1"/>
    <property type="molecule type" value="Genomic_DNA"/>
</dbReference>
<proteinExistence type="predicted"/>
<evidence type="ECO:0000313" key="2">
    <source>
        <dbReference type="Proteomes" id="UP000887159"/>
    </source>
</evidence>
<organism evidence="1 2">
    <name type="scientific">Trichonephila clavipes</name>
    <name type="common">Golden silk orbweaver</name>
    <name type="synonym">Nephila clavipes</name>
    <dbReference type="NCBI Taxonomy" id="2585209"/>
    <lineage>
        <taxon>Eukaryota</taxon>
        <taxon>Metazoa</taxon>
        <taxon>Ecdysozoa</taxon>
        <taxon>Arthropoda</taxon>
        <taxon>Chelicerata</taxon>
        <taxon>Arachnida</taxon>
        <taxon>Araneae</taxon>
        <taxon>Araneomorphae</taxon>
        <taxon>Entelegynae</taxon>
        <taxon>Araneoidea</taxon>
        <taxon>Nephilidae</taxon>
        <taxon>Trichonephila</taxon>
    </lineage>
</organism>
<accession>A0A8X6RHH6</accession>
<dbReference type="Proteomes" id="UP000887159">
    <property type="component" value="Unassembled WGS sequence"/>
</dbReference>